<feature type="region of interest" description="Disordered" evidence="1">
    <location>
        <begin position="1"/>
        <end position="64"/>
    </location>
</feature>
<organism evidence="2 3">
    <name type="scientific">Acidothermus cellulolyticus (strain ATCC 43068 / DSM 8971 / 11B)</name>
    <dbReference type="NCBI Taxonomy" id="351607"/>
    <lineage>
        <taxon>Bacteria</taxon>
        <taxon>Bacillati</taxon>
        <taxon>Actinomycetota</taxon>
        <taxon>Actinomycetes</taxon>
        <taxon>Acidothermales</taxon>
        <taxon>Acidothermaceae</taxon>
        <taxon>Acidothermus</taxon>
    </lineage>
</organism>
<evidence type="ECO:0000256" key="1">
    <source>
        <dbReference type="SAM" id="MobiDB-lite"/>
    </source>
</evidence>
<accession>A0LS91</accession>
<dbReference type="AlphaFoldDB" id="A0LS91"/>
<sequence length="130" mass="13800">MRRSGRSTANSSRRTVTRHGLVGPTLRTRRDRRQWCGRPMGSGPVDAGPASQCLGHRGESGQGSVVSPACGMEVVVEHTQQDVGAMISLTPEQYRRAALVVCGHARDRDDAAELLDALGLRAALSSHAAA</sequence>
<gene>
    <name evidence="2" type="ordered locus">Acel_0528</name>
</gene>
<keyword evidence="3" id="KW-1185">Reference proteome</keyword>
<dbReference type="KEGG" id="ace:Acel_0528"/>
<reference evidence="2 3" key="1">
    <citation type="journal article" date="2009" name="Genome Res.">
        <title>Complete genome of the cellulolytic thermophile Acidothermus cellulolyticus 11B provides insights into its ecophysiological and evolutionary adaptations.</title>
        <authorList>
            <person name="Barabote R.D."/>
            <person name="Xie G."/>
            <person name="Leu D.H."/>
            <person name="Normand P."/>
            <person name="Necsulea A."/>
            <person name="Daubin V."/>
            <person name="Medigue C."/>
            <person name="Adney W.S."/>
            <person name="Xu X.C."/>
            <person name="Lapidus A."/>
            <person name="Parales R.E."/>
            <person name="Detter C."/>
            <person name="Pujic P."/>
            <person name="Bruce D."/>
            <person name="Lavire C."/>
            <person name="Challacombe J.F."/>
            <person name="Brettin T.S."/>
            <person name="Berry A.M."/>
        </authorList>
    </citation>
    <scope>NUCLEOTIDE SEQUENCE [LARGE SCALE GENOMIC DNA]</scope>
    <source>
        <strain evidence="3">ATCC 43068 / DSM 8971 / 11B</strain>
    </source>
</reference>
<name>A0LS91_ACIC1</name>
<feature type="compositionally biased region" description="Polar residues" evidence="1">
    <location>
        <begin position="1"/>
        <end position="14"/>
    </location>
</feature>
<proteinExistence type="predicted"/>
<protein>
    <submittedName>
        <fullName evidence="2">Uncharacterized protein</fullName>
    </submittedName>
</protein>
<dbReference type="InParanoid" id="A0LS91"/>
<dbReference type="HOGENOM" id="CLU_1933421_0_0_11"/>
<evidence type="ECO:0000313" key="3">
    <source>
        <dbReference type="Proteomes" id="UP000008221"/>
    </source>
</evidence>
<evidence type="ECO:0000313" key="2">
    <source>
        <dbReference type="EMBL" id="ABK52301.1"/>
    </source>
</evidence>
<dbReference type="EMBL" id="CP000481">
    <property type="protein sequence ID" value="ABK52301.1"/>
    <property type="molecule type" value="Genomic_DNA"/>
</dbReference>
<dbReference type="STRING" id="351607.Acel_0528"/>
<dbReference type="Proteomes" id="UP000008221">
    <property type="component" value="Chromosome"/>
</dbReference>